<evidence type="ECO:0000313" key="3">
    <source>
        <dbReference type="Proteomes" id="UP001500752"/>
    </source>
</evidence>
<evidence type="ECO:0000259" key="1">
    <source>
        <dbReference type="Pfam" id="PF07110"/>
    </source>
</evidence>
<evidence type="ECO:0000313" key="2">
    <source>
        <dbReference type="EMBL" id="GAA3704948.1"/>
    </source>
</evidence>
<dbReference type="EMBL" id="BAABEO010000036">
    <property type="protein sequence ID" value="GAA3704948.1"/>
    <property type="molecule type" value="Genomic_DNA"/>
</dbReference>
<feature type="domain" description="EthD" evidence="1">
    <location>
        <begin position="12"/>
        <end position="96"/>
    </location>
</feature>
<dbReference type="NCBIfam" id="TIGR02118">
    <property type="entry name" value="EthD family reductase"/>
    <property type="match status" value="1"/>
</dbReference>
<reference evidence="3" key="1">
    <citation type="journal article" date="2019" name="Int. J. Syst. Evol. Microbiol.">
        <title>The Global Catalogue of Microorganisms (GCM) 10K type strain sequencing project: providing services to taxonomists for standard genome sequencing and annotation.</title>
        <authorList>
            <consortium name="The Broad Institute Genomics Platform"/>
            <consortium name="The Broad Institute Genome Sequencing Center for Infectious Disease"/>
            <person name="Wu L."/>
            <person name="Ma J."/>
        </authorList>
    </citation>
    <scope>NUCLEOTIDE SEQUENCE [LARGE SCALE GENOMIC DNA]</scope>
    <source>
        <strain evidence="3">JCM 30742</strain>
    </source>
</reference>
<gene>
    <name evidence="2" type="ORF">GCM10023081_46530</name>
</gene>
<accession>A0ABP7DI66</accession>
<dbReference type="Pfam" id="PF07110">
    <property type="entry name" value="EthD"/>
    <property type="match status" value="1"/>
</dbReference>
<comment type="caution">
    <text evidence="2">The sequence shown here is derived from an EMBL/GenBank/DDBJ whole genome shotgun (WGS) entry which is preliminary data.</text>
</comment>
<sequence>MFTIAFLTRRVPGMTRDEFFRHYHETHFPLASRLPGLVSYQQNRIGHEDGIWAEPESFPDYDALSFYSFDSREAADAAFSSPEGQALNEDTGTFMDWPSVLSIPVEQTQRYDRGTA</sequence>
<organism evidence="2 3">
    <name type="scientific">Arthrobacter ginkgonis</name>
    <dbReference type="NCBI Taxonomy" id="1630594"/>
    <lineage>
        <taxon>Bacteria</taxon>
        <taxon>Bacillati</taxon>
        <taxon>Actinomycetota</taxon>
        <taxon>Actinomycetes</taxon>
        <taxon>Micrococcales</taxon>
        <taxon>Micrococcaceae</taxon>
        <taxon>Arthrobacter</taxon>
    </lineage>
</organism>
<dbReference type="SUPFAM" id="SSF54909">
    <property type="entry name" value="Dimeric alpha+beta barrel"/>
    <property type="match status" value="1"/>
</dbReference>
<dbReference type="InterPro" id="IPR009799">
    <property type="entry name" value="EthD_dom"/>
</dbReference>
<protein>
    <recommendedName>
        <fullName evidence="1">EthD domain-containing protein</fullName>
    </recommendedName>
</protein>
<keyword evidence="3" id="KW-1185">Reference proteome</keyword>
<dbReference type="InterPro" id="IPR011008">
    <property type="entry name" value="Dimeric_a/b-barrel"/>
</dbReference>
<dbReference type="RefSeq" id="WP_345154791.1">
    <property type="nucleotide sequence ID" value="NZ_BAABEO010000036.1"/>
</dbReference>
<proteinExistence type="predicted"/>
<name>A0ABP7DI66_9MICC</name>
<dbReference type="Proteomes" id="UP001500752">
    <property type="component" value="Unassembled WGS sequence"/>
</dbReference>
<dbReference type="Gene3D" id="3.30.70.100">
    <property type="match status" value="1"/>
</dbReference>